<dbReference type="Gene3D" id="3.40.50.12370">
    <property type="match status" value="1"/>
</dbReference>
<keyword evidence="4" id="KW-1185">Reference proteome</keyword>
<comment type="caution">
    <text evidence="3">The sequence shown here is derived from an EMBL/GenBank/DDBJ whole genome shotgun (WGS) entry which is preliminary data.</text>
</comment>
<evidence type="ECO:0000259" key="2">
    <source>
        <dbReference type="Pfam" id="PF00582"/>
    </source>
</evidence>
<reference evidence="3" key="1">
    <citation type="submission" date="2020-10" db="EMBL/GenBank/DDBJ databases">
        <title>Paenihalocynthiibacter styelae gen. nov., sp. nov., isolated from stalked sea squirt Styela clava.</title>
        <authorList>
            <person name="Kim Y.-O."/>
            <person name="Yoon J.-H."/>
        </authorList>
    </citation>
    <scope>NUCLEOTIDE SEQUENCE</scope>
    <source>
        <strain evidence="3">MYP1-1</strain>
    </source>
</reference>
<gene>
    <name evidence="3" type="ORF">H1D41_16750</name>
</gene>
<sequence>MSKIIALVDGSAYSESTCDYAAWIAAREGHSVEVLHIITRKLDADSNLSGNIGLGARSKLMDQLADLDAQQAKLANERGRAILEDAETRIKAAGVTDVTTRLRHGDLLEELLEAEKSASLVVVGKRGENADFASGHLGSNLERVVRTSAIPVLVASRAFTEPKSFLLAFDGGKTAMKAVNHLAQAKTFAGLEARVISAGIDGSKHAIEGAAATLKAAGFDVSHEITEGTATEVIAARIHVAGQDDNPDGADMLVMGAYGHSRIRRLIIGSTTTEMIRTCQVPLLLVR</sequence>
<dbReference type="Pfam" id="PF00582">
    <property type="entry name" value="Usp"/>
    <property type="match status" value="2"/>
</dbReference>
<accession>A0A8J7IL36</accession>
<dbReference type="RefSeq" id="WP_228850000.1">
    <property type="nucleotide sequence ID" value="NZ_JADCKQ010000017.1"/>
</dbReference>
<dbReference type="SUPFAM" id="SSF52402">
    <property type="entry name" value="Adenine nucleotide alpha hydrolases-like"/>
    <property type="match status" value="2"/>
</dbReference>
<evidence type="ECO:0000256" key="1">
    <source>
        <dbReference type="ARBA" id="ARBA00008791"/>
    </source>
</evidence>
<evidence type="ECO:0000313" key="4">
    <source>
        <dbReference type="Proteomes" id="UP000640583"/>
    </source>
</evidence>
<evidence type="ECO:0000313" key="3">
    <source>
        <dbReference type="EMBL" id="MBI1495293.1"/>
    </source>
</evidence>
<organism evidence="3 4">
    <name type="scientific">Halocynthiibacter styelae</name>
    <dbReference type="NCBI Taxonomy" id="2761955"/>
    <lineage>
        <taxon>Bacteria</taxon>
        <taxon>Pseudomonadati</taxon>
        <taxon>Pseudomonadota</taxon>
        <taxon>Alphaproteobacteria</taxon>
        <taxon>Rhodobacterales</taxon>
        <taxon>Paracoccaceae</taxon>
        <taxon>Halocynthiibacter</taxon>
    </lineage>
</organism>
<name>A0A8J7IL36_9RHOB</name>
<feature type="domain" description="UspA" evidence="2">
    <location>
        <begin position="2"/>
        <end position="154"/>
    </location>
</feature>
<dbReference type="EMBL" id="JADCKQ010000017">
    <property type="protein sequence ID" value="MBI1495293.1"/>
    <property type="molecule type" value="Genomic_DNA"/>
</dbReference>
<comment type="similarity">
    <text evidence="1">Belongs to the universal stress protein A family.</text>
</comment>
<dbReference type="CDD" id="cd00293">
    <property type="entry name" value="USP-like"/>
    <property type="match status" value="2"/>
</dbReference>
<dbReference type="InterPro" id="IPR006016">
    <property type="entry name" value="UspA"/>
</dbReference>
<dbReference type="AlphaFoldDB" id="A0A8J7IL36"/>
<feature type="domain" description="UspA" evidence="2">
    <location>
        <begin position="210"/>
        <end position="287"/>
    </location>
</feature>
<proteinExistence type="inferred from homology"/>
<protein>
    <submittedName>
        <fullName evidence="3">Universal stress protein</fullName>
    </submittedName>
</protein>
<dbReference type="PANTHER" id="PTHR46268">
    <property type="entry name" value="STRESS RESPONSE PROTEIN NHAX"/>
    <property type="match status" value="1"/>
</dbReference>
<dbReference type="InterPro" id="IPR006015">
    <property type="entry name" value="Universal_stress_UspA"/>
</dbReference>
<dbReference type="PANTHER" id="PTHR46268:SF6">
    <property type="entry name" value="UNIVERSAL STRESS PROTEIN UP12"/>
    <property type="match status" value="1"/>
</dbReference>
<dbReference type="PRINTS" id="PR01438">
    <property type="entry name" value="UNVRSLSTRESS"/>
</dbReference>
<dbReference type="Proteomes" id="UP000640583">
    <property type="component" value="Unassembled WGS sequence"/>
</dbReference>